<dbReference type="Proteomes" id="UP000639772">
    <property type="component" value="Chromosome 13"/>
</dbReference>
<sequence>MNANLMSQYIEFVTDRLLEALNYSKMYDTSNPFDWMELISLQRKTNFFEKREDEYQKASVMSSFNDNGAIHEFRMDDDF</sequence>
<dbReference type="GO" id="GO:0016491">
    <property type="term" value="F:oxidoreductase activity"/>
    <property type="evidence" value="ECO:0007669"/>
    <property type="project" value="InterPro"/>
</dbReference>
<evidence type="ECO:0000313" key="1">
    <source>
        <dbReference type="EMBL" id="KAG0456639.1"/>
    </source>
</evidence>
<dbReference type="InterPro" id="IPR000358">
    <property type="entry name" value="RNR_small_fam"/>
</dbReference>
<dbReference type="InterPro" id="IPR012348">
    <property type="entry name" value="RNR-like"/>
</dbReference>
<organism evidence="1 2">
    <name type="scientific">Vanilla planifolia</name>
    <name type="common">Vanilla</name>
    <dbReference type="NCBI Taxonomy" id="51239"/>
    <lineage>
        <taxon>Eukaryota</taxon>
        <taxon>Viridiplantae</taxon>
        <taxon>Streptophyta</taxon>
        <taxon>Embryophyta</taxon>
        <taxon>Tracheophyta</taxon>
        <taxon>Spermatophyta</taxon>
        <taxon>Magnoliopsida</taxon>
        <taxon>Liliopsida</taxon>
        <taxon>Asparagales</taxon>
        <taxon>Orchidaceae</taxon>
        <taxon>Vanilloideae</taxon>
        <taxon>Vanilleae</taxon>
        <taxon>Vanilla</taxon>
    </lineage>
</organism>
<evidence type="ECO:0000313" key="2">
    <source>
        <dbReference type="Proteomes" id="UP000639772"/>
    </source>
</evidence>
<dbReference type="PANTHER" id="PTHR23409:SF18">
    <property type="entry name" value="RIBONUCLEOSIDE-DIPHOSPHATE REDUCTASE SUBUNIT M2"/>
    <property type="match status" value="1"/>
</dbReference>
<dbReference type="GO" id="GO:0009263">
    <property type="term" value="P:deoxyribonucleotide biosynthetic process"/>
    <property type="evidence" value="ECO:0007669"/>
    <property type="project" value="InterPro"/>
</dbReference>
<protein>
    <submittedName>
        <fullName evidence="1">Uncharacterized protein</fullName>
    </submittedName>
</protein>
<accession>A0A835UBB6</accession>
<name>A0A835UBB6_VANPL</name>
<comment type="caution">
    <text evidence="1">The sequence shown here is derived from an EMBL/GenBank/DDBJ whole genome shotgun (WGS) entry which is preliminary data.</text>
</comment>
<dbReference type="Gene3D" id="1.10.620.20">
    <property type="entry name" value="Ribonucleotide Reductase, subunit A"/>
    <property type="match status" value="1"/>
</dbReference>
<dbReference type="OrthoDB" id="1519759at2759"/>
<proteinExistence type="predicted"/>
<gene>
    <name evidence="1" type="ORF">HPP92_024427</name>
</gene>
<dbReference type="InterPro" id="IPR009078">
    <property type="entry name" value="Ferritin-like_SF"/>
</dbReference>
<reference evidence="1 2" key="1">
    <citation type="journal article" date="2020" name="Nat. Food">
        <title>A phased Vanilla planifolia genome enables genetic improvement of flavour and production.</title>
        <authorList>
            <person name="Hasing T."/>
            <person name="Tang H."/>
            <person name="Brym M."/>
            <person name="Khazi F."/>
            <person name="Huang T."/>
            <person name="Chambers A.H."/>
        </authorList>
    </citation>
    <scope>NUCLEOTIDE SEQUENCE [LARGE SCALE GENOMIC DNA]</scope>
    <source>
        <tissue evidence="1">Leaf</tissue>
    </source>
</reference>
<dbReference type="PANTHER" id="PTHR23409">
    <property type="entry name" value="RIBONUCLEOSIDE-DIPHOSPHATE REDUCTASE SMALL CHAIN"/>
    <property type="match status" value="1"/>
</dbReference>
<dbReference type="AlphaFoldDB" id="A0A835UBB6"/>
<dbReference type="SUPFAM" id="SSF47240">
    <property type="entry name" value="Ferritin-like"/>
    <property type="match status" value="1"/>
</dbReference>
<dbReference type="EMBL" id="JADCNM010000013">
    <property type="protein sequence ID" value="KAG0456639.1"/>
    <property type="molecule type" value="Genomic_DNA"/>
</dbReference>